<dbReference type="InterPro" id="IPR003806">
    <property type="entry name" value="ATP-grasp_PylC-type"/>
</dbReference>
<keyword evidence="1" id="KW-0067">ATP-binding</keyword>
<dbReference type="OrthoDB" id="1804072at2"/>
<proteinExistence type="predicted"/>
<accession>A0A2G1W1A9</accession>
<dbReference type="GO" id="GO:0005524">
    <property type="term" value="F:ATP binding"/>
    <property type="evidence" value="ECO:0007669"/>
    <property type="project" value="UniProtKB-UniRule"/>
</dbReference>
<dbReference type="Gene3D" id="3.30.470.20">
    <property type="entry name" value="ATP-grasp fold, B domain"/>
    <property type="match status" value="1"/>
</dbReference>
<gene>
    <name evidence="3" type="ORF">CEE69_23775</name>
</gene>
<keyword evidence="1" id="KW-0547">Nucleotide-binding</keyword>
<evidence type="ECO:0000313" key="3">
    <source>
        <dbReference type="EMBL" id="PHQ32806.1"/>
    </source>
</evidence>
<dbReference type="Proteomes" id="UP000225740">
    <property type="component" value="Unassembled WGS sequence"/>
</dbReference>
<dbReference type="Pfam" id="PF02655">
    <property type="entry name" value="ATP-grasp_3"/>
    <property type="match status" value="1"/>
</dbReference>
<evidence type="ECO:0000256" key="1">
    <source>
        <dbReference type="PROSITE-ProRule" id="PRU00409"/>
    </source>
</evidence>
<evidence type="ECO:0000313" key="4">
    <source>
        <dbReference type="Proteomes" id="UP000225740"/>
    </source>
</evidence>
<organism evidence="3 4">
    <name type="scientific">Rhodopirellula bahusiensis</name>
    <dbReference type="NCBI Taxonomy" id="2014065"/>
    <lineage>
        <taxon>Bacteria</taxon>
        <taxon>Pseudomonadati</taxon>
        <taxon>Planctomycetota</taxon>
        <taxon>Planctomycetia</taxon>
        <taxon>Pirellulales</taxon>
        <taxon>Pirellulaceae</taxon>
        <taxon>Rhodopirellula</taxon>
    </lineage>
</organism>
<keyword evidence="4" id="KW-1185">Reference proteome</keyword>
<dbReference type="GO" id="GO:0046872">
    <property type="term" value="F:metal ion binding"/>
    <property type="evidence" value="ECO:0007669"/>
    <property type="project" value="InterPro"/>
</dbReference>
<comment type="caution">
    <text evidence="3">The sequence shown here is derived from an EMBL/GenBank/DDBJ whole genome shotgun (WGS) entry which is preliminary data.</text>
</comment>
<reference evidence="3 4" key="1">
    <citation type="submission" date="2017-06" db="EMBL/GenBank/DDBJ databases">
        <title>Description of Rhodopirellula bahusiensis sp. nov.</title>
        <authorList>
            <person name="Kizina J."/>
            <person name="Harder J."/>
        </authorList>
    </citation>
    <scope>NUCLEOTIDE SEQUENCE [LARGE SCALE GENOMIC DNA]</scope>
    <source>
        <strain evidence="3 4">SWK21</strain>
    </source>
</reference>
<name>A0A2G1W1A9_9BACT</name>
<dbReference type="EMBL" id="NIZW01000022">
    <property type="protein sequence ID" value="PHQ32806.1"/>
    <property type="molecule type" value="Genomic_DNA"/>
</dbReference>
<feature type="domain" description="ATP-grasp" evidence="2">
    <location>
        <begin position="269"/>
        <end position="339"/>
    </location>
</feature>
<evidence type="ECO:0000259" key="2">
    <source>
        <dbReference type="PROSITE" id="PS50975"/>
    </source>
</evidence>
<sequence>MNTPMAMGGSGRLETVTNPRDGENRPAILLVGASVRWAAQSLRRGLPNSRIIGLDWFGDFDTRMVCDQFHRFQMVKEPQGNLSGQIDSVAKMYDARVIRVGGLQVAGVGNPWEEWSRLQSIVHELTAESDCGEFPVTFPITYQCSAGRCCLAGATGDGIPMAEFETEKRGRSDRWLWKQTNSTGGMGIRRVSPANDSVSEPDDGWLQQRVHGRSYGLVAIAGANRTRMLGMTLGMHRRSGDRPFIHSGSRGPVFAFGDSGSGDVPWRSLQALCERVAQQFSLRGLFNLDFIRDAMGRWWLLELNARPSASCEVIERWATEVGKLDPGHSLMRMHLDAIDGHDQMDLMDCQSNHDPLPLAKNSAQWIKRIVFANRDVSVDVEQIQRQLRAESIAVDLADLPSSSPTLVAAEEPILTLLIGFDDREKKMAATQLRRAIRIVQGAR</sequence>
<dbReference type="AlphaFoldDB" id="A0A2G1W1A9"/>
<dbReference type="PROSITE" id="PS50975">
    <property type="entry name" value="ATP_GRASP"/>
    <property type="match status" value="1"/>
</dbReference>
<dbReference type="GeneID" id="90610963"/>
<dbReference type="RefSeq" id="WP_099263135.1">
    <property type="nucleotide sequence ID" value="NZ_NIZW01000022.1"/>
</dbReference>
<dbReference type="SUPFAM" id="SSF56059">
    <property type="entry name" value="Glutathione synthetase ATP-binding domain-like"/>
    <property type="match status" value="1"/>
</dbReference>
<protein>
    <recommendedName>
        <fullName evidence="2">ATP-grasp domain-containing protein</fullName>
    </recommendedName>
</protein>
<dbReference type="InterPro" id="IPR011761">
    <property type="entry name" value="ATP-grasp"/>
</dbReference>